<feature type="compositionally biased region" description="Basic and acidic residues" evidence="2">
    <location>
        <begin position="193"/>
        <end position="232"/>
    </location>
</feature>
<feature type="region of interest" description="Disordered" evidence="2">
    <location>
        <begin position="191"/>
        <end position="232"/>
    </location>
</feature>
<evidence type="ECO:0000313" key="5">
    <source>
        <dbReference type="Proteomes" id="UP000318571"/>
    </source>
</evidence>
<feature type="compositionally biased region" description="Basic residues" evidence="2">
    <location>
        <begin position="372"/>
        <end position="383"/>
    </location>
</feature>
<feature type="compositionally biased region" description="Basic and acidic residues" evidence="2">
    <location>
        <begin position="505"/>
        <end position="713"/>
    </location>
</feature>
<feature type="compositionally biased region" description="Basic and acidic residues" evidence="2">
    <location>
        <begin position="384"/>
        <end position="409"/>
    </location>
</feature>
<feature type="compositionally biased region" description="Acidic residues" evidence="2">
    <location>
        <begin position="1067"/>
        <end position="1088"/>
    </location>
</feature>
<keyword evidence="5" id="KW-1185">Reference proteome</keyword>
<dbReference type="Proteomes" id="UP000318571">
    <property type="component" value="Chromosome 4"/>
</dbReference>
<feature type="compositionally biased region" description="Pro residues" evidence="2">
    <location>
        <begin position="1004"/>
        <end position="1013"/>
    </location>
</feature>
<feature type="compositionally biased region" description="Basic and acidic residues" evidence="2">
    <location>
        <begin position="773"/>
        <end position="796"/>
    </location>
</feature>
<evidence type="ECO:0000313" key="4">
    <source>
        <dbReference type="EMBL" id="TRY67791.1"/>
    </source>
</evidence>
<feature type="compositionally biased region" description="Low complexity" evidence="2">
    <location>
        <begin position="1549"/>
        <end position="1560"/>
    </location>
</feature>
<feature type="chain" id="PRO_5021941899" evidence="3">
    <location>
        <begin position="25"/>
        <end position="1591"/>
    </location>
</feature>
<feature type="region of interest" description="Disordered" evidence="2">
    <location>
        <begin position="1535"/>
        <end position="1591"/>
    </location>
</feature>
<keyword evidence="1" id="KW-0175">Coiled coil</keyword>
<accession>A0A553NQS9</accession>
<dbReference type="STRING" id="6832.A0A553NQS9"/>
<reference evidence="4 5" key="1">
    <citation type="journal article" date="2018" name="Nat. Ecol. Evol.">
        <title>Genomic signatures of mitonuclear coevolution across populations of Tigriopus californicus.</title>
        <authorList>
            <person name="Barreto F.S."/>
            <person name="Watson E.T."/>
            <person name="Lima T.G."/>
            <person name="Willett C.S."/>
            <person name="Edmands S."/>
            <person name="Li W."/>
            <person name="Burton R.S."/>
        </authorList>
    </citation>
    <scope>NUCLEOTIDE SEQUENCE [LARGE SCALE GENOMIC DNA]</scope>
    <source>
        <strain evidence="4 5">San Diego</strain>
    </source>
</reference>
<feature type="region of interest" description="Disordered" evidence="2">
    <location>
        <begin position="997"/>
        <end position="1095"/>
    </location>
</feature>
<feature type="region of interest" description="Disordered" evidence="2">
    <location>
        <begin position="362"/>
        <end position="419"/>
    </location>
</feature>
<feature type="region of interest" description="Disordered" evidence="2">
    <location>
        <begin position="505"/>
        <end position="809"/>
    </location>
</feature>
<feature type="compositionally biased region" description="Basic and acidic residues" evidence="2">
    <location>
        <begin position="727"/>
        <end position="763"/>
    </location>
</feature>
<protein>
    <submittedName>
        <fullName evidence="4">Uncharacterized protein</fullName>
    </submittedName>
</protein>
<feature type="coiled-coil region" evidence="1">
    <location>
        <begin position="1431"/>
        <end position="1510"/>
    </location>
</feature>
<dbReference type="OMA" id="PKPEYHE"/>
<gene>
    <name evidence="4" type="ORF">TCAL_06428</name>
</gene>
<evidence type="ECO:0000256" key="1">
    <source>
        <dbReference type="SAM" id="Coils"/>
    </source>
</evidence>
<dbReference type="EMBL" id="VCGU01000011">
    <property type="protein sequence ID" value="TRY67791.1"/>
    <property type="molecule type" value="Genomic_DNA"/>
</dbReference>
<comment type="caution">
    <text evidence="4">The sequence shown here is derived from an EMBL/GenBank/DDBJ whole genome shotgun (WGS) entry which is preliminary data.</text>
</comment>
<proteinExistence type="predicted"/>
<keyword evidence="3" id="KW-0732">Signal</keyword>
<feature type="signal peptide" evidence="3">
    <location>
        <begin position="1"/>
        <end position="24"/>
    </location>
</feature>
<feature type="compositionally biased region" description="Basic residues" evidence="2">
    <location>
        <begin position="282"/>
        <end position="295"/>
    </location>
</feature>
<evidence type="ECO:0000256" key="2">
    <source>
        <dbReference type="SAM" id="MobiDB-lite"/>
    </source>
</evidence>
<feature type="compositionally biased region" description="Basic residues" evidence="2">
    <location>
        <begin position="246"/>
        <end position="256"/>
    </location>
</feature>
<evidence type="ECO:0000256" key="3">
    <source>
        <dbReference type="SAM" id="SignalP"/>
    </source>
</evidence>
<sequence length="1591" mass="183649">MTPNETMRPAGLILVLLAASHVQGGGITQFSQLLAKVKGVSEENLVSGKTKDDGATVVQPAREGKALETVLRDEETEDIFVYEEPAIKEDEEGVTLGSFGGQRSDVRAFAAPRSNPSSMSLGFPSVMNFMSNFRDNVDWMSLQPRRLKKRSTLDHLGHPSHLQLPEEAIPILQPQRSFPHTPHIVAIPHHEHHQASHDHHAHESHHDHHDHHAHESHHDHHAQEAHHEHHVPHFEQLHREPLIPAHHKSHSHHHHQEQHATHHDAHLPHHEAHVPHHEPHMLPHHSSHSNHHVKISTKDHHVAHGTTTAGHHTAVHNEHHQIHEVEHAPEHSLVTHHHTHGHMDHHSGHHEAVAMVTVAPHHSPHHEVDPHHVHHAPSHHEHHGHQSHETHHGHHDHHETHHDHHDHHDPHMHHMMVMNPPHKEPLGYPTPVHGGSLEEIFGLHTKYGHPKPDYVPPKPKYLPPKHYEYKTKSKYADHPFSLEMVFGLPMPKYYADSYHEPLSDYHEPKPAYHEPKPTYHEPKPTYHEPKPAYHKPKPEYHEPKPAYHEPKPEYHEPKPKYHEPKPEYHEPKPAYHEPKPAYHEPKPKYHEPKPEYHEPKPKYHEPKPEHHEPKPAYHEPKPEYHEPKPKYHEPKPEYHEPKPAYHEPKPAYHEPKPEYHEPKPEYHEPKPVYHEPKPAYHEPKPEYHEPKPKYHEPKPEYHEPAYHAEEPKYHVPKPPSYPKVAPKYREPKPAYKEPAPEYHEPAPQYHEPKPQYHEPKPAYKEPAPQYHAPKPEYHEPKPAYKEPTPHYHEPQKSYHSHSGYVTPKHGGSLEEIFGLDSKYGHPKKDYNSPSQLYITPRPDYKPPTYKAKVEYHHPEPEYKSPSYKAPPHHGYMIHYLPYEGYKPLHPNSHDHGPSIHDSAHIVVPSPHPRPPAFLGRRHKRSAQQALRASEFEPPKGKVWNMESAEKLLQKINLTPKTSYTTPAKLFLAPPEIRRVPTPSPSDAAEELPFPLKFIDRLRGPPGPPGPQGPTGPRGPIGPPGPQGEPGTHFMDIFNNRPQDIPSVQPIRPPKLPLVTTEVPDLGDYYEDIEEEEEEEKDDNEDGAEENASTLLTEGKLKSILKEIMQEVGVSNESEMEKIIETTRVVNQGEQPQVIIIPNGNNGGKPITISISGSGVHVQSDSLITDHDDIFGHPSEIEILDNRGELNQKPAKLIFKENGIIQETSIGNEDQALEPISPFEQETDFEDFVLQSEEPEAIPEYEVDELSEVSQDTPDKPFVIEPRDFDHTIAHDTENGNLEIQQQEAAFPELNLTDHLKEFAQLQLEEVMDDEKESAEPEGSNNATVEINEARKAALLRASEKQELMIENLINAVGRHRESHVNESDIFDEGEVQELEKLIQEQMTMLSGMKQTLNDFDSTGVFVEQRLNLLEDASHRQLEVLETLTNAMQQFEVEQTKTLERIERLEATAVRHEMFLDQLQAQDKRFQAELRQRMFSEQQKQNLAKQKDAIREEIEQVAQVLINTREKRQRQIQRQRQRQLLRKRKAQELQLLRQQSNSRPHESSTQQQQQQQQQTSESRPRLRPESPPSRQIKCLNMFQKNSKPHPKS</sequence>
<name>A0A553NQS9_TIGCA</name>
<dbReference type="Gene3D" id="1.20.5.320">
    <property type="entry name" value="6-Phosphogluconate Dehydrogenase, domain 3"/>
    <property type="match status" value="1"/>
</dbReference>
<feature type="region of interest" description="Disordered" evidence="2">
    <location>
        <begin position="246"/>
        <end position="265"/>
    </location>
</feature>
<organism evidence="4 5">
    <name type="scientific">Tigriopus californicus</name>
    <name type="common">Marine copepod</name>
    <dbReference type="NCBI Taxonomy" id="6832"/>
    <lineage>
        <taxon>Eukaryota</taxon>
        <taxon>Metazoa</taxon>
        <taxon>Ecdysozoa</taxon>
        <taxon>Arthropoda</taxon>
        <taxon>Crustacea</taxon>
        <taxon>Multicrustacea</taxon>
        <taxon>Hexanauplia</taxon>
        <taxon>Copepoda</taxon>
        <taxon>Harpacticoida</taxon>
        <taxon>Harpacticidae</taxon>
        <taxon>Tigriopus</taxon>
    </lineage>
</organism>
<feature type="region of interest" description="Disordered" evidence="2">
    <location>
        <begin position="274"/>
        <end position="303"/>
    </location>
</feature>